<reference evidence="3 4" key="1">
    <citation type="submission" date="2016-10" db="EMBL/GenBank/DDBJ databases">
        <authorList>
            <person name="de Groot N.N."/>
        </authorList>
    </citation>
    <scope>NUCLEOTIDE SEQUENCE [LARGE SCALE GENOMIC DNA]</scope>
    <source>
        <strain evidence="3 4">Nl18</strain>
    </source>
</reference>
<sequence length="201" mass="20736">MNKFSQVVIAALAFGGSISAASAAGVITNITASGAGLGSFDFNIDDDDRTIDLSKTFDSVNPIVLTFTVGHDTGPGNPYTVSEAVTNSTGQDWIDFHYAIGEPDQGQGVVFTAHNSSTLSGFTLDQSSGPRNLDFTGSLASGALAADAAFTISPFDPGQGNTTTFTLTQVPTIPEPETYAMLLAGLGLMGVMAKRRSSKNA</sequence>
<feature type="chain" id="PRO_5010187361" evidence="1">
    <location>
        <begin position="24"/>
        <end position="201"/>
    </location>
</feature>
<name>A0A1H8BJV6_9PROT</name>
<protein>
    <submittedName>
        <fullName evidence="3">PEP-CTERM protein-sorting domain-containing protein</fullName>
    </submittedName>
</protein>
<dbReference type="Pfam" id="PF07589">
    <property type="entry name" value="PEP-CTERM"/>
    <property type="match status" value="1"/>
</dbReference>
<proteinExistence type="predicted"/>
<gene>
    <name evidence="3" type="ORF">SAMN05216404_101274</name>
</gene>
<evidence type="ECO:0000313" key="4">
    <source>
        <dbReference type="Proteomes" id="UP000183898"/>
    </source>
</evidence>
<dbReference type="NCBIfam" id="TIGR02595">
    <property type="entry name" value="PEP_CTERM"/>
    <property type="match status" value="1"/>
</dbReference>
<feature type="domain" description="Ice-binding protein C-terminal" evidence="2">
    <location>
        <begin position="172"/>
        <end position="196"/>
    </location>
</feature>
<feature type="signal peptide" evidence="1">
    <location>
        <begin position="1"/>
        <end position="23"/>
    </location>
</feature>
<organism evidence="3 4">
    <name type="scientific">Nitrosospira multiformis</name>
    <dbReference type="NCBI Taxonomy" id="1231"/>
    <lineage>
        <taxon>Bacteria</taxon>
        <taxon>Pseudomonadati</taxon>
        <taxon>Pseudomonadota</taxon>
        <taxon>Betaproteobacteria</taxon>
        <taxon>Nitrosomonadales</taxon>
        <taxon>Nitrosomonadaceae</taxon>
        <taxon>Nitrosospira</taxon>
    </lineage>
</organism>
<accession>A0A1H8BJV6</accession>
<dbReference type="InterPro" id="IPR013424">
    <property type="entry name" value="Ice-binding_C"/>
</dbReference>
<dbReference type="RefSeq" id="WP_074743783.1">
    <property type="nucleotide sequence ID" value="NZ_FOCT01000001.1"/>
</dbReference>
<keyword evidence="1" id="KW-0732">Signal</keyword>
<dbReference type="EMBL" id="FOCT01000001">
    <property type="protein sequence ID" value="SEM83073.1"/>
    <property type="molecule type" value="Genomic_DNA"/>
</dbReference>
<evidence type="ECO:0000259" key="2">
    <source>
        <dbReference type="Pfam" id="PF07589"/>
    </source>
</evidence>
<dbReference type="AlphaFoldDB" id="A0A1H8BJV6"/>
<evidence type="ECO:0000256" key="1">
    <source>
        <dbReference type="SAM" id="SignalP"/>
    </source>
</evidence>
<dbReference type="Proteomes" id="UP000183898">
    <property type="component" value="Unassembled WGS sequence"/>
</dbReference>
<evidence type="ECO:0000313" key="3">
    <source>
        <dbReference type="EMBL" id="SEM83073.1"/>
    </source>
</evidence>